<keyword evidence="1" id="KW-1133">Transmembrane helix</keyword>
<keyword evidence="3" id="KW-1185">Reference proteome</keyword>
<keyword evidence="1" id="KW-0812">Transmembrane</keyword>
<evidence type="ECO:0000313" key="2">
    <source>
        <dbReference type="EMBL" id="KEQ26700.1"/>
    </source>
</evidence>
<evidence type="ECO:0000313" key="3">
    <source>
        <dbReference type="Proteomes" id="UP000028123"/>
    </source>
</evidence>
<sequence length="273" mass="29598">MKPMLTVAIREMRIGFRNPWAYSFLALFSLFSLALLLIHSSRVVEGYSSVTGTMLNLILYLLPLMTLLLGSFSLTAEKEEGGWQLLSAYPLGTPAFVLGKYAGIAAVLLVIVAFGYGLTGVVGQLTGKPFDVKTFTLFLAFSAGIVLLFLAVAAIVGTLAKNRWQALTYGVAIWFFTVIGWPTLLVAVLGLLPYLWIKPALAVLTLFNPAELVRLFIVVKLSGGSVLGPEYYEWIGWIRGTGGTLLFLLVSAVWIAGCLGAAVVLWERGRSRG</sequence>
<keyword evidence="1" id="KW-0472">Membrane</keyword>
<feature type="transmembrane region" description="Helical" evidence="1">
    <location>
        <begin position="20"/>
        <end position="38"/>
    </location>
</feature>
<feature type="transmembrane region" description="Helical" evidence="1">
    <location>
        <begin position="138"/>
        <end position="160"/>
    </location>
</feature>
<dbReference type="OrthoDB" id="2680264at2"/>
<feature type="transmembrane region" description="Helical" evidence="1">
    <location>
        <begin position="245"/>
        <end position="266"/>
    </location>
</feature>
<reference evidence="2 3" key="1">
    <citation type="submission" date="2014-06" db="EMBL/GenBank/DDBJ databases">
        <title>Draft genome sequence of Paenibacillus sp. MSt1.</title>
        <authorList>
            <person name="Aw Y.K."/>
            <person name="Ong K.S."/>
            <person name="Gan H.M."/>
            <person name="Lee S.M."/>
        </authorList>
    </citation>
    <scope>NUCLEOTIDE SEQUENCE [LARGE SCALE GENOMIC DNA]</scope>
    <source>
        <strain evidence="2 3">MSt1</strain>
    </source>
</reference>
<dbReference type="PANTHER" id="PTHR43471">
    <property type="entry name" value="ABC TRANSPORTER PERMEASE"/>
    <property type="match status" value="1"/>
</dbReference>
<dbReference type="RefSeq" id="WP_010493834.1">
    <property type="nucleotide sequence ID" value="NZ_FYEP01000001.1"/>
</dbReference>
<feature type="transmembrane region" description="Helical" evidence="1">
    <location>
        <begin position="58"/>
        <end position="76"/>
    </location>
</feature>
<feature type="transmembrane region" description="Helical" evidence="1">
    <location>
        <begin position="97"/>
        <end position="118"/>
    </location>
</feature>
<dbReference type="eggNOG" id="COG1277">
    <property type="taxonomic scope" value="Bacteria"/>
</dbReference>
<accession>A0A081P7M7</accession>
<dbReference type="EMBL" id="JNVM01000006">
    <property type="protein sequence ID" value="KEQ26700.1"/>
    <property type="molecule type" value="Genomic_DNA"/>
</dbReference>
<feature type="transmembrane region" description="Helical" evidence="1">
    <location>
        <begin position="172"/>
        <end position="197"/>
    </location>
</feature>
<dbReference type="AlphaFoldDB" id="A0A081P7M7"/>
<dbReference type="GO" id="GO:0140359">
    <property type="term" value="F:ABC-type transporter activity"/>
    <property type="evidence" value="ECO:0007669"/>
    <property type="project" value="InterPro"/>
</dbReference>
<name>A0A081P7M7_9BACL</name>
<dbReference type="PANTHER" id="PTHR43471:SF1">
    <property type="entry name" value="ABC TRANSPORTER PERMEASE PROTEIN NOSY-RELATED"/>
    <property type="match status" value="1"/>
</dbReference>
<dbReference type="GO" id="GO:0005886">
    <property type="term" value="C:plasma membrane"/>
    <property type="evidence" value="ECO:0007669"/>
    <property type="project" value="UniProtKB-SubCell"/>
</dbReference>
<proteinExistence type="predicted"/>
<organism evidence="2 3">
    <name type="scientific">Paenibacillus tyrfis</name>
    <dbReference type="NCBI Taxonomy" id="1501230"/>
    <lineage>
        <taxon>Bacteria</taxon>
        <taxon>Bacillati</taxon>
        <taxon>Bacillota</taxon>
        <taxon>Bacilli</taxon>
        <taxon>Bacillales</taxon>
        <taxon>Paenibacillaceae</taxon>
        <taxon>Paenibacillus</taxon>
    </lineage>
</organism>
<evidence type="ECO:0000256" key="1">
    <source>
        <dbReference type="SAM" id="Phobius"/>
    </source>
</evidence>
<protein>
    <submittedName>
        <fullName evidence="2">ABC transporter permease</fullName>
    </submittedName>
</protein>
<gene>
    <name evidence="2" type="ORF">ET33_33235</name>
</gene>
<comment type="caution">
    <text evidence="2">The sequence shown here is derived from an EMBL/GenBank/DDBJ whole genome shotgun (WGS) entry which is preliminary data.</text>
</comment>
<dbReference type="Pfam" id="PF12679">
    <property type="entry name" value="ABC2_membrane_2"/>
    <property type="match status" value="1"/>
</dbReference>
<dbReference type="Proteomes" id="UP000028123">
    <property type="component" value="Unassembled WGS sequence"/>
</dbReference>